<reference evidence="3 4" key="1">
    <citation type="submission" date="2017-09" db="EMBL/GenBank/DDBJ databases">
        <title>Depth-based differentiation of microbial function through sediment-hosted aquifers and enrichment of novel symbionts in the deep terrestrial subsurface.</title>
        <authorList>
            <person name="Probst A.J."/>
            <person name="Ladd B."/>
            <person name="Jarett J.K."/>
            <person name="Geller-Mcgrath D.E."/>
            <person name="Sieber C.M."/>
            <person name="Emerson J.B."/>
            <person name="Anantharaman K."/>
            <person name="Thomas B.C."/>
            <person name="Malmstrom R."/>
            <person name="Stieglmeier M."/>
            <person name="Klingl A."/>
            <person name="Woyke T."/>
            <person name="Ryan C.M."/>
            <person name="Banfield J.F."/>
        </authorList>
    </citation>
    <scope>NUCLEOTIDE SEQUENCE [LARGE SCALE GENOMIC DNA]</scope>
    <source>
        <strain evidence="3">CG11_big_fil_rev_8_21_14_0_20_45_26</strain>
    </source>
</reference>
<dbReference type="InterPro" id="IPR032816">
    <property type="entry name" value="VTT_dom"/>
</dbReference>
<comment type="caution">
    <text evidence="3">The sequence shown here is derived from an EMBL/GenBank/DDBJ whole genome shotgun (WGS) entry which is preliminary data.</text>
</comment>
<dbReference type="Pfam" id="PF09335">
    <property type="entry name" value="VTT_dom"/>
    <property type="match status" value="1"/>
</dbReference>
<feature type="transmembrane region" description="Helical" evidence="1">
    <location>
        <begin position="173"/>
        <end position="193"/>
    </location>
</feature>
<gene>
    <name evidence="3" type="ORF">COV74_10180</name>
</gene>
<name>A0A2H0LL65_9BACT</name>
<evidence type="ECO:0000259" key="2">
    <source>
        <dbReference type="Pfam" id="PF09335"/>
    </source>
</evidence>
<evidence type="ECO:0000256" key="1">
    <source>
        <dbReference type="SAM" id="Phobius"/>
    </source>
</evidence>
<dbReference type="Proteomes" id="UP000230859">
    <property type="component" value="Unassembled WGS sequence"/>
</dbReference>
<dbReference type="GO" id="GO:0005886">
    <property type="term" value="C:plasma membrane"/>
    <property type="evidence" value="ECO:0007669"/>
    <property type="project" value="TreeGrafter"/>
</dbReference>
<evidence type="ECO:0000313" key="4">
    <source>
        <dbReference type="Proteomes" id="UP000230859"/>
    </source>
</evidence>
<dbReference type="EMBL" id="PCVY01000075">
    <property type="protein sequence ID" value="PIQ85150.1"/>
    <property type="molecule type" value="Genomic_DNA"/>
</dbReference>
<dbReference type="InterPro" id="IPR051311">
    <property type="entry name" value="DedA_domain"/>
</dbReference>
<feature type="transmembrane region" description="Helical" evidence="1">
    <location>
        <begin position="55"/>
        <end position="74"/>
    </location>
</feature>
<feature type="domain" description="VTT" evidence="2">
    <location>
        <begin position="35"/>
        <end position="154"/>
    </location>
</feature>
<evidence type="ECO:0000313" key="3">
    <source>
        <dbReference type="EMBL" id="PIQ85150.1"/>
    </source>
</evidence>
<keyword evidence="1" id="KW-1133">Transmembrane helix</keyword>
<dbReference type="PANTHER" id="PTHR42709">
    <property type="entry name" value="ALKALINE PHOSPHATASE LIKE PROTEIN"/>
    <property type="match status" value="1"/>
</dbReference>
<feature type="transmembrane region" description="Helical" evidence="1">
    <location>
        <begin position="20"/>
        <end position="43"/>
    </location>
</feature>
<proteinExistence type="predicted"/>
<accession>A0A2H0LL65</accession>
<organism evidence="3 4">
    <name type="scientific">Candidatus Abzuiibacterium crystallinum</name>
    <dbReference type="NCBI Taxonomy" id="1974748"/>
    <lineage>
        <taxon>Bacteria</taxon>
        <taxon>Pseudomonadati</taxon>
        <taxon>Candidatus Omnitrophota</taxon>
        <taxon>Candidatus Abzuiibacterium</taxon>
    </lineage>
</organism>
<sequence>MLKRLYHWVLHWAQTPHAKAALFFIAFAEASFFPVPPDLLLIAMVLSFPTKWVKYAAVCLCGSVMGGLLGYAIGYEFWHITSQWFFHHVFSEAIFDKVKGLYQTYDFWAVFVAGFTPIPYKVFTITAGVCHINLFVFTTASVLSRGGRFFLVAGLLRWFGPKIKVFLDRYFNILSFLFTFLLIGGFFLLKYLAK</sequence>
<feature type="transmembrane region" description="Helical" evidence="1">
    <location>
        <begin position="118"/>
        <end position="137"/>
    </location>
</feature>
<protein>
    <submittedName>
        <fullName evidence="3">Cytochrome B</fullName>
    </submittedName>
</protein>
<keyword evidence="1" id="KW-0472">Membrane</keyword>
<keyword evidence="1" id="KW-0812">Transmembrane</keyword>
<dbReference type="PANTHER" id="PTHR42709:SF11">
    <property type="entry name" value="DEDA FAMILY PROTEIN"/>
    <property type="match status" value="1"/>
</dbReference>
<dbReference type="AlphaFoldDB" id="A0A2H0LL65"/>